<dbReference type="EMBL" id="BFAV01000028">
    <property type="protein sequence ID" value="GBF32358.1"/>
    <property type="molecule type" value="Genomic_DNA"/>
</dbReference>
<protein>
    <submittedName>
        <fullName evidence="1">Uncharacterized protein</fullName>
    </submittedName>
</protein>
<sequence>MSNIVKELELLFASDVFQSLISSDVIKLNQLNAAIAVLIKLGIPFDLAFSPGTRRLAAALELDIFINPTTTVNFVINLEAGPSIFG</sequence>
<dbReference type="OrthoDB" id="1954999at2"/>
<comment type="caution">
    <text evidence="1">The sequence shown here is derived from an EMBL/GenBank/DDBJ whole genome shotgun (WGS) entry which is preliminary data.</text>
</comment>
<dbReference type="RefSeq" id="WP_104370903.1">
    <property type="nucleotide sequence ID" value="NZ_BFAV01000028.1"/>
</dbReference>
<accession>A0A2L2X8C8</accession>
<gene>
    <name evidence="1" type="ORF">DCCM_0552</name>
</gene>
<dbReference type="AlphaFoldDB" id="A0A2L2X8C8"/>
<keyword evidence="2" id="KW-1185">Reference proteome</keyword>
<name>A0A2L2X8C8_9FIRM</name>
<proteinExistence type="predicted"/>
<dbReference type="Proteomes" id="UP000239549">
    <property type="component" value="Unassembled WGS sequence"/>
</dbReference>
<reference evidence="2" key="1">
    <citation type="submission" date="2018-02" db="EMBL/GenBank/DDBJ databases">
        <title>Genome sequence of Desulfocucumis palustris strain NAW-5.</title>
        <authorList>
            <person name="Watanabe M."/>
            <person name="Kojima H."/>
            <person name="Fukui M."/>
        </authorList>
    </citation>
    <scope>NUCLEOTIDE SEQUENCE [LARGE SCALE GENOMIC DNA]</scope>
    <source>
        <strain evidence="2">NAW-5</strain>
    </source>
</reference>
<evidence type="ECO:0000313" key="1">
    <source>
        <dbReference type="EMBL" id="GBF32358.1"/>
    </source>
</evidence>
<evidence type="ECO:0000313" key="2">
    <source>
        <dbReference type="Proteomes" id="UP000239549"/>
    </source>
</evidence>
<organism evidence="1 2">
    <name type="scientific">Desulfocucumis palustris</name>
    <dbReference type="NCBI Taxonomy" id="1898651"/>
    <lineage>
        <taxon>Bacteria</taxon>
        <taxon>Bacillati</taxon>
        <taxon>Bacillota</taxon>
        <taxon>Clostridia</taxon>
        <taxon>Eubacteriales</taxon>
        <taxon>Desulfocucumaceae</taxon>
        <taxon>Desulfocucumis</taxon>
    </lineage>
</organism>